<keyword evidence="2" id="KW-1185">Reference proteome</keyword>
<reference evidence="1 2" key="1">
    <citation type="submission" date="2013-03" db="EMBL/GenBank/DDBJ databases">
        <title>The Genome Sequence of Phialophora europaea CBS 101466.</title>
        <authorList>
            <consortium name="The Broad Institute Genomics Platform"/>
            <person name="Cuomo C."/>
            <person name="de Hoog S."/>
            <person name="Gorbushina A."/>
            <person name="Walker B."/>
            <person name="Young S.K."/>
            <person name="Zeng Q."/>
            <person name="Gargeya S."/>
            <person name="Fitzgerald M."/>
            <person name="Haas B."/>
            <person name="Abouelleil A."/>
            <person name="Allen A.W."/>
            <person name="Alvarado L."/>
            <person name="Arachchi H.M."/>
            <person name="Berlin A.M."/>
            <person name="Chapman S.B."/>
            <person name="Gainer-Dewar J."/>
            <person name="Goldberg J."/>
            <person name="Griggs A."/>
            <person name="Gujja S."/>
            <person name="Hansen M."/>
            <person name="Howarth C."/>
            <person name="Imamovic A."/>
            <person name="Ireland A."/>
            <person name="Larimer J."/>
            <person name="McCowan C."/>
            <person name="Murphy C."/>
            <person name="Pearson M."/>
            <person name="Poon T.W."/>
            <person name="Priest M."/>
            <person name="Roberts A."/>
            <person name="Saif S."/>
            <person name="Shea T."/>
            <person name="Sisk P."/>
            <person name="Sykes S."/>
            <person name="Wortman J."/>
            <person name="Nusbaum C."/>
            <person name="Birren B."/>
        </authorList>
    </citation>
    <scope>NUCLEOTIDE SEQUENCE [LARGE SCALE GENOMIC DNA]</scope>
    <source>
        <strain evidence="1 2">CBS 101466</strain>
    </source>
</reference>
<evidence type="ECO:0000313" key="2">
    <source>
        <dbReference type="Proteomes" id="UP000030752"/>
    </source>
</evidence>
<gene>
    <name evidence="1" type="ORF">HMPREF1541_05026</name>
</gene>
<dbReference type="EMBL" id="KB822720">
    <property type="protein sequence ID" value="ETN40746.1"/>
    <property type="molecule type" value="Genomic_DNA"/>
</dbReference>
<protein>
    <submittedName>
        <fullName evidence="1">Uncharacterized protein</fullName>
    </submittedName>
</protein>
<dbReference type="PANTHER" id="PTHR38111:SF2">
    <property type="entry name" value="FINGER DOMAIN PROTEIN, PUTATIVE (AFU_ORTHOLOGUE AFUA_1G01560)-RELATED"/>
    <property type="match status" value="1"/>
</dbReference>
<evidence type="ECO:0000313" key="1">
    <source>
        <dbReference type="EMBL" id="ETN40746.1"/>
    </source>
</evidence>
<dbReference type="RefSeq" id="XP_008717589.1">
    <property type="nucleotide sequence ID" value="XM_008719367.1"/>
</dbReference>
<name>W2RW46_CYPE1</name>
<dbReference type="InParanoid" id="W2RW46"/>
<dbReference type="GeneID" id="19972365"/>
<sequence>MPLRLAFESARSTLFTVGLVAKKRIFLEQAIWKTAPWQGSGLPPKTAQNELVDIMVGIPGYMQDTVEIQQGGAKDKQKKALLLARLKADLSTLFDWRWKWEAHNPNAAIEMEPGALPVGRRVCDFRLFRKVLWFRNFTQATEILLYNAVLLCLLGALWQFDPPAEVEVPAPTNSILKRPDEIFSLLEPAEEICRGFEYQLLNIDNSQDSTLFWLLPLGVASKVLEAEPEYGRWIQSMLDTSRVTRGYGSGMSEFAFGHYQFPHIGHARKRRMRDR</sequence>
<dbReference type="VEuPathDB" id="FungiDB:HMPREF1541_05026"/>
<dbReference type="HOGENOM" id="CLU_1012011_0_0_1"/>
<dbReference type="eggNOG" id="ENOG502SREK">
    <property type="taxonomic scope" value="Eukaryota"/>
</dbReference>
<accession>W2RW46</accession>
<proteinExistence type="predicted"/>
<dbReference type="AlphaFoldDB" id="W2RW46"/>
<dbReference type="InterPro" id="IPR053178">
    <property type="entry name" value="Osmoadaptation_assoc"/>
</dbReference>
<dbReference type="PANTHER" id="PTHR38111">
    <property type="entry name" value="ZN(2)-C6 FUNGAL-TYPE DOMAIN-CONTAINING PROTEIN-RELATED"/>
    <property type="match status" value="1"/>
</dbReference>
<dbReference type="STRING" id="1220924.W2RW46"/>
<organism evidence="1 2">
    <name type="scientific">Cyphellophora europaea (strain CBS 101466)</name>
    <name type="common">Phialophora europaea</name>
    <dbReference type="NCBI Taxonomy" id="1220924"/>
    <lineage>
        <taxon>Eukaryota</taxon>
        <taxon>Fungi</taxon>
        <taxon>Dikarya</taxon>
        <taxon>Ascomycota</taxon>
        <taxon>Pezizomycotina</taxon>
        <taxon>Eurotiomycetes</taxon>
        <taxon>Chaetothyriomycetidae</taxon>
        <taxon>Chaetothyriales</taxon>
        <taxon>Cyphellophoraceae</taxon>
        <taxon>Cyphellophora</taxon>
    </lineage>
</organism>
<dbReference type="OrthoDB" id="3525185at2759"/>
<dbReference type="Proteomes" id="UP000030752">
    <property type="component" value="Unassembled WGS sequence"/>
</dbReference>